<reference evidence="1 2" key="1">
    <citation type="journal article" date="2006" name="PLoS Genet.">
        <title>Comparative genomics of emerging human ehrlichiosis agents.</title>
        <authorList>
            <person name="Dunning Hotopp J.C."/>
            <person name="Lin M."/>
            <person name="Madupu R."/>
            <person name="Crabtree J."/>
            <person name="Angiuoli S.V."/>
            <person name="Eisen J.A."/>
            <person name="Seshadri R."/>
            <person name="Ren Q."/>
            <person name="Wu M."/>
            <person name="Utterback T.R."/>
            <person name="Smith S."/>
            <person name="Lewis M."/>
            <person name="Khouri H."/>
            <person name="Zhang C."/>
            <person name="Niu H."/>
            <person name="Lin Q."/>
            <person name="Ohashi N."/>
            <person name="Zhi N."/>
            <person name="Nelson W."/>
            <person name="Brinkac L.M."/>
            <person name="Dodson R.J."/>
            <person name="Rosovitz M.J."/>
            <person name="Sundaram J."/>
            <person name="Daugherty S.C."/>
            <person name="Davidsen T."/>
            <person name="Durkin A.S."/>
            <person name="Gwinn M."/>
            <person name="Haft D.H."/>
            <person name="Selengut J.D."/>
            <person name="Sullivan S.A."/>
            <person name="Zafar N."/>
            <person name="Zhou L."/>
            <person name="Benahmed F."/>
            <person name="Forberger H."/>
            <person name="Halpin R."/>
            <person name="Mulligan S."/>
            <person name="Robinson J."/>
            <person name="White O."/>
            <person name="Rikihisa Y."/>
            <person name="Tettelin H."/>
        </authorList>
    </citation>
    <scope>NUCLEOTIDE SEQUENCE [LARGE SCALE GENOMIC DNA]</scope>
    <source>
        <strain evidence="2">ATCC CRL-10679 / Arkansas</strain>
    </source>
</reference>
<dbReference type="STRING" id="205920.ECH_0767"/>
<evidence type="ECO:0000313" key="1">
    <source>
        <dbReference type="EMBL" id="ABD45145.1"/>
    </source>
</evidence>
<dbReference type="EMBL" id="CP000236">
    <property type="protein sequence ID" value="ABD45145.1"/>
    <property type="molecule type" value="Genomic_DNA"/>
</dbReference>
<dbReference type="HOGENOM" id="CLU_017350_0_0_5"/>
<dbReference type="GO" id="GO:0141127">
    <property type="term" value="P:symbiont-mediated perturbation of host Rab small GTPase signal transduction"/>
    <property type="evidence" value="ECO:0000269"/>
    <property type="project" value="SigSci"/>
</dbReference>
<dbReference type="Proteomes" id="UP000008320">
    <property type="component" value="Chromosome"/>
</dbReference>
<evidence type="ECO:0000313" key="2">
    <source>
        <dbReference type="Proteomes" id="UP000008320"/>
    </source>
</evidence>
<organism evidence="1 2">
    <name type="scientific">Ehrlichia chaffeensis (strain ATCC CRL-10679 / Arkansas)</name>
    <dbReference type="NCBI Taxonomy" id="205920"/>
    <lineage>
        <taxon>Bacteria</taxon>
        <taxon>Pseudomonadati</taxon>
        <taxon>Pseudomonadota</taxon>
        <taxon>Alphaproteobacteria</taxon>
        <taxon>Rickettsiales</taxon>
        <taxon>Anaplasmataceae</taxon>
        <taxon>Ehrlichia</taxon>
    </lineage>
</organism>
<dbReference type="OrthoDB" id="7163212at2"/>
<proteinExistence type="predicted"/>
<protein>
    <submittedName>
        <fullName evidence="1">Uncharacterized protein</fullName>
    </submittedName>
</protein>
<sequence>MCNNAMLTKVQQRAAINNINLKQYIRDITLEKIDEALIDISNVIPLCIALMLDITPDFTSFRNEVTSMLEEYKEWFIANGEAKMPLIDDRTSDTLWNSIKEIHTLYHKHQMSISSNDGINILDRIAFNSAHNTQDIIIDNKLKYKIQYIILSSFIDQCFDTDTNPTTIYKTEILLLTSEIRSKITNKLKTTLFQYVQKKAFSSYAEHLRNLYNIQASYVIEKNIDLLRTAEQFIGLKSIHILNQRTFRKINLLLDSGCEINVKCDIPTYTEIFLEISDITIFGTVYGSIFNKYGSITIIDAKEECSKNILSIFGTVSINGKIIKNNLPDIFTIPANFCRNIKHKTIITRQTDLCQAEKVITSFHPCDVINQKDPNGIRALNIELFHPNFQYHTVIASIGWPINKQNNTSTENAELLFHNIIHNANHLNIIDNISKNQRLPNTFFNDSIPMFIHNIRITNKQLIIENLSSNIALYLTYITHSGTNLTSKFGVNEVIIHSKAVDFSILILHDTDVTVFGKFCGLLHTNKGNITIVGQVRKSKIISNTGLIKIENNSLNATIPIVIDSSIIAQYGAVEITGQCSNSYIDSNKVTRKLPNNTSTPPSYLTRLSEIFSALTRTIAR</sequence>
<keyword evidence="2" id="KW-1185">Reference proteome</keyword>
<dbReference type="AlphaFoldDB" id="Q2GG68"/>
<dbReference type="GO" id="GO:0141213">
    <property type="term" value="P:symbiont-mediated generation of symbiont replication vacuole"/>
    <property type="evidence" value="ECO:0000269"/>
    <property type="project" value="SigSci"/>
</dbReference>
<gene>
    <name evidence="1" type="ordered locus">ECH_0767</name>
</gene>
<accession>Q2GG68</accession>
<name>Q2GG68_EHRCR</name>
<dbReference type="KEGG" id="ech:ECH_0767"/>